<dbReference type="eggNOG" id="COG1191">
    <property type="taxonomic scope" value="Bacteria"/>
</dbReference>
<feature type="domain" description="RNA polymerase sigma-70 region 4" evidence="5">
    <location>
        <begin position="302"/>
        <end position="346"/>
    </location>
</feature>
<dbReference type="Proteomes" id="UP000010475">
    <property type="component" value="Chromosome"/>
</dbReference>
<dbReference type="PANTHER" id="PTHR30385:SF7">
    <property type="entry name" value="RNA POLYMERASE SIGMA FACTOR FLIA"/>
    <property type="match status" value="1"/>
</dbReference>
<dbReference type="AlphaFoldDB" id="K9WWE8"/>
<protein>
    <submittedName>
        <fullName evidence="6">RNA polymerase sigma factor, sigma-70 family</fullName>
    </submittedName>
</protein>
<dbReference type="PANTHER" id="PTHR30385">
    <property type="entry name" value="SIGMA FACTOR F FLAGELLAR"/>
    <property type="match status" value="1"/>
</dbReference>
<evidence type="ECO:0000259" key="5">
    <source>
        <dbReference type="Pfam" id="PF04545"/>
    </source>
</evidence>
<dbReference type="SUPFAM" id="SSF88659">
    <property type="entry name" value="Sigma3 and sigma4 domains of RNA polymerase sigma factors"/>
    <property type="match status" value="1"/>
</dbReference>
<keyword evidence="3" id="KW-0238">DNA-binding</keyword>
<dbReference type="HOGENOM" id="CLU_042265_0_0_3"/>
<keyword evidence="1" id="KW-0805">Transcription regulation</keyword>
<accession>K9WWE8</accession>
<evidence type="ECO:0000256" key="1">
    <source>
        <dbReference type="ARBA" id="ARBA00023015"/>
    </source>
</evidence>
<dbReference type="GO" id="GO:0016987">
    <property type="term" value="F:sigma factor activity"/>
    <property type="evidence" value="ECO:0007669"/>
    <property type="project" value="UniProtKB-KW"/>
</dbReference>
<keyword evidence="7" id="KW-1185">Reference proteome</keyword>
<dbReference type="InterPro" id="IPR013324">
    <property type="entry name" value="RNA_pol_sigma_r3/r4-like"/>
</dbReference>
<dbReference type="InterPro" id="IPR014284">
    <property type="entry name" value="RNA_pol_sigma-70_dom"/>
</dbReference>
<proteinExistence type="predicted"/>
<evidence type="ECO:0000256" key="3">
    <source>
        <dbReference type="ARBA" id="ARBA00023125"/>
    </source>
</evidence>
<evidence type="ECO:0000256" key="4">
    <source>
        <dbReference type="ARBA" id="ARBA00023163"/>
    </source>
</evidence>
<dbReference type="PATRIC" id="fig|56107.3.peg.2082"/>
<evidence type="ECO:0000313" key="7">
    <source>
        <dbReference type="Proteomes" id="UP000010475"/>
    </source>
</evidence>
<dbReference type="STRING" id="56107.Cylst_1872"/>
<dbReference type="InterPro" id="IPR007630">
    <property type="entry name" value="RNA_pol_sigma70_r4"/>
</dbReference>
<organism evidence="6 7">
    <name type="scientific">Cylindrospermum stagnale PCC 7417</name>
    <dbReference type="NCBI Taxonomy" id="56107"/>
    <lineage>
        <taxon>Bacteria</taxon>
        <taxon>Bacillati</taxon>
        <taxon>Cyanobacteriota</taxon>
        <taxon>Cyanophyceae</taxon>
        <taxon>Nostocales</taxon>
        <taxon>Nostocaceae</taxon>
        <taxon>Cylindrospermum</taxon>
    </lineage>
</organism>
<dbReference type="GO" id="GO:0003677">
    <property type="term" value="F:DNA binding"/>
    <property type="evidence" value="ECO:0007669"/>
    <property type="project" value="UniProtKB-KW"/>
</dbReference>
<dbReference type="Gene3D" id="1.10.10.60">
    <property type="entry name" value="Homeodomain-like"/>
    <property type="match status" value="1"/>
</dbReference>
<name>K9WWE8_9NOST</name>
<evidence type="ECO:0000256" key="2">
    <source>
        <dbReference type="ARBA" id="ARBA00023082"/>
    </source>
</evidence>
<dbReference type="RefSeq" id="WP_015207380.1">
    <property type="nucleotide sequence ID" value="NC_019757.1"/>
</dbReference>
<dbReference type="KEGG" id="csg:Cylst_1872"/>
<dbReference type="Pfam" id="PF04545">
    <property type="entry name" value="Sigma70_r4"/>
    <property type="match status" value="1"/>
</dbReference>
<reference evidence="6 7" key="1">
    <citation type="submission" date="2012-06" db="EMBL/GenBank/DDBJ databases">
        <title>Finished chromosome of genome of Cylindrospermum stagnale PCC 7417.</title>
        <authorList>
            <consortium name="US DOE Joint Genome Institute"/>
            <person name="Gugger M."/>
            <person name="Coursin T."/>
            <person name="Rippka R."/>
            <person name="Tandeau De Marsac N."/>
            <person name="Huntemann M."/>
            <person name="Wei C.-L."/>
            <person name="Han J."/>
            <person name="Detter J.C."/>
            <person name="Han C."/>
            <person name="Tapia R."/>
            <person name="Chen A."/>
            <person name="Kyrpides N."/>
            <person name="Mavromatis K."/>
            <person name="Markowitz V."/>
            <person name="Szeto E."/>
            <person name="Ivanova N."/>
            <person name="Pagani I."/>
            <person name="Pati A."/>
            <person name="Goodwin L."/>
            <person name="Nordberg H.P."/>
            <person name="Cantor M.N."/>
            <person name="Hua S.X."/>
            <person name="Woyke T."/>
            <person name="Kerfeld C.A."/>
        </authorList>
    </citation>
    <scope>NUCLEOTIDE SEQUENCE [LARGE SCALE GENOMIC DNA]</scope>
    <source>
        <strain evidence="6 7">PCC 7417</strain>
    </source>
</reference>
<dbReference type="GO" id="GO:0006352">
    <property type="term" value="P:DNA-templated transcription initiation"/>
    <property type="evidence" value="ECO:0007669"/>
    <property type="project" value="InterPro"/>
</dbReference>
<evidence type="ECO:0000313" key="6">
    <source>
        <dbReference type="EMBL" id="AFZ24124.1"/>
    </source>
</evidence>
<sequence length="390" mass="45223">MHPRQTIIEIFSTFVQFAGDRFSNWATESRLRRSIQSCMNRTPQETSEYFWVLYWYKFWQVAETQCLAQEHLTAYLQETCYWVSQKTVISFASTQYQLSDCFQMAIAKVEKILKNFNPNQGFSLKSYASAIFGGVIRETLRQRHEVDICTDWGLLRKITKKRLVESLQTVGLSPGEINAYVLAWNCFKTLYIPTSTGTSRQLSRPDHQIWEAIAKAHNTQSSQQVNPQILEKWLLNAAKAVRKYLYPTQASLNTHIGADDSLEWMDNLPGTEESLVNEIIAQEEAQTRTSQQTEINQILMAAIAQLEPQLQQILQLYYSQELTQDKIAKQLQMQQYTVSRRLKKAQETLLRSLANWSRDTLHISVTSDLLKSISTVMEEWLKSYYSLSPR</sequence>
<dbReference type="OrthoDB" id="527295at2"/>
<gene>
    <name evidence="6" type="ORF">Cylst_1872</name>
</gene>
<dbReference type="NCBIfam" id="TIGR02937">
    <property type="entry name" value="sigma70-ECF"/>
    <property type="match status" value="1"/>
</dbReference>
<dbReference type="EMBL" id="CP003642">
    <property type="protein sequence ID" value="AFZ24124.1"/>
    <property type="molecule type" value="Genomic_DNA"/>
</dbReference>
<keyword evidence="2" id="KW-0731">Sigma factor</keyword>
<keyword evidence="4" id="KW-0804">Transcription</keyword>